<protein>
    <submittedName>
        <fullName evidence="2">Uncharacterized protein</fullName>
    </submittedName>
</protein>
<dbReference type="OrthoDB" id="636081at2"/>
<evidence type="ECO:0000313" key="3">
    <source>
        <dbReference type="Proteomes" id="UP000033684"/>
    </source>
</evidence>
<dbReference type="EMBL" id="LAJX01000045">
    <property type="protein sequence ID" value="KJV07357.1"/>
    <property type="molecule type" value="Genomic_DNA"/>
</dbReference>
<name>A0A0F3IL04_9GAMM</name>
<organism evidence="2 3">
    <name type="scientific">Methylocucumis oryzae</name>
    <dbReference type="NCBI Taxonomy" id="1632867"/>
    <lineage>
        <taxon>Bacteria</taxon>
        <taxon>Pseudomonadati</taxon>
        <taxon>Pseudomonadota</taxon>
        <taxon>Gammaproteobacteria</taxon>
        <taxon>Methylococcales</taxon>
        <taxon>Methylococcaceae</taxon>
        <taxon>Methylocucumis</taxon>
    </lineage>
</organism>
<dbReference type="Proteomes" id="UP000033684">
    <property type="component" value="Unassembled WGS sequence"/>
</dbReference>
<evidence type="ECO:0000256" key="1">
    <source>
        <dbReference type="SAM" id="SignalP"/>
    </source>
</evidence>
<keyword evidence="1" id="KW-0732">Signal</keyword>
<accession>A0A0F3IL04</accession>
<gene>
    <name evidence="2" type="ORF">VZ94_05240</name>
</gene>
<feature type="signal peptide" evidence="1">
    <location>
        <begin position="1"/>
        <end position="24"/>
    </location>
</feature>
<proteinExistence type="predicted"/>
<feature type="chain" id="PRO_5002462234" evidence="1">
    <location>
        <begin position="25"/>
        <end position="319"/>
    </location>
</feature>
<keyword evidence="3" id="KW-1185">Reference proteome</keyword>
<dbReference type="RefSeq" id="WP_045778433.1">
    <property type="nucleotide sequence ID" value="NZ_LAJX01000045.1"/>
</dbReference>
<dbReference type="AlphaFoldDB" id="A0A0F3IL04"/>
<comment type="caution">
    <text evidence="2">The sequence shown here is derived from an EMBL/GenBank/DDBJ whole genome shotgun (WGS) entry which is preliminary data.</text>
</comment>
<reference evidence="3" key="1">
    <citation type="submission" date="2015-03" db="EMBL/GenBank/DDBJ databases">
        <title>Draft genome sequence of a novel methanotroph (Sn10-6) isolated from flooded ricefield rhizosphere in India.</title>
        <authorList>
            <person name="Pandit P.S."/>
            <person name="Pore S.D."/>
            <person name="Arora P."/>
            <person name="Kapse N.G."/>
            <person name="Dhakephalkar P.K."/>
            <person name="Rahalkar M.C."/>
        </authorList>
    </citation>
    <scope>NUCLEOTIDE SEQUENCE [LARGE SCALE GENOMIC DNA]</scope>
    <source>
        <strain evidence="3">Sn10-6</strain>
    </source>
</reference>
<sequence>MNFKTLFSAIALIAGSLSALNTQAASTTEGLMLYQFESSRPVPIDTSLSLMKTYIGETPETAAPGRDQTVRFISPKDPNTRFEQNLKTGDIRFHRNFARYLGDYAPKLPSTEEAMKAAHIFLEENKLLPRDESQLNLIHVGGLRMTSTDGKEPGAIIDKLITLNYSRVINDMPVIGPGSKFVIEVGEEGEILGLTKHWREFLPEGKPISPNEMYSFDEAIKLATRQLQQEFGENVQYEFLQTKIAYFDNNGKFLQPVYAFETKVFVPSHGVEPFNYVSVIPVMINSPEKLELTKLDPRALRAIKIADESITPIRLKKSE</sequence>
<evidence type="ECO:0000313" key="2">
    <source>
        <dbReference type="EMBL" id="KJV07357.1"/>
    </source>
</evidence>
<reference evidence="2 3" key="2">
    <citation type="journal article" date="2016" name="Microb. Ecol.">
        <title>Genome Characteristics of a Novel Type I Methanotroph (Sn10-6) Isolated from a Flooded Indian Rice Field.</title>
        <authorList>
            <person name="Rahalkar M.C."/>
            <person name="Pandit P.S."/>
            <person name="Dhakephalkar P.K."/>
            <person name="Pore S."/>
            <person name="Arora P."/>
            <person name="Kapse N."/>
        </authorList>
    </citation>
    <scope>NUCLEOTIDE SEQUENCE [LARGE SCALE GENOMIC DNA]</scope>
    <source>
        <strain evidence="2 3">Sn10-6</strain>
    </source>
</reference>